<dbReference type="SUPFAM" id="SSF82771">
    <property type="entry name" value="GIY-YIG endonuclease"/>
    <property type="match status" value="1"/>
</dbReference>
<proteinExistence type="predicted"/>
<evidence type="ECO:0000259" key="1">
    <source>
        <dbReference type="Pfam" id="PF24698"/>
    </source>
</evidence>
<evidence type="ECO:0000313" key="2">
    <source>
        <dbReference type="EMBL" id="MPM83044.1"/>
    </source>
</evidence>
<dbReference type="InterPro" id="IPR056079">
    <property type="entry name" value="DUF7662"/>
</dbReference>
<dbReference type="EMBL" id="VSSQ01031949">
    <property type="protein sequence ID" value="MPM83044.1"/>
    <property type="molecule type" value="Genomic_DNA"/>
</dbReference>
<comment type="caution">
    <text evidence="2">The sequence shown here is derived from an EMBL/GenBank/DDBJ whole genome shotgun (WGS) entry which is preliminary data.</text>
</comment>
<dbReference type="Pfam" id="PF24698">
    <property type="entry name" value="DUF7662"/>
    <property type="match status" value="1"/>
</dbReference>
<name>A0A645D1E5_9ZZZZ</name>
<sequence>MLDWNGNGRIDPTDVEISLSALSCVEKDAVDLCGYPFQFIQELETEKNAFGKIKTFDPKIRYYKKSSTQLNKYGDGPFCRFSLNSIRFLGICGVYALFDSQDLLYVGLTQNFAQRFNQGYGIISPKNCYIGGQSTNCKINSMILRKYVCGEHMYLYFHQTSQYTSIESKLIQALAPPYNGTVPSHQDQIETNTDDINRAENLTEGRKNMSKYDALFSYLSKQTASELTLTFEEIKGILEFRLPPSAYNCPAWWSNSKTKDHSYSHAWQDAGYKTAGCSSSIWKHQITFVKN</sequence>
<accession>A0A645D1E5</accession>
<dbReference type="AlphaFoldDB" id="A0A645D1E5"/>
<organism evidence="2">
    <name type="scientific">bioreactor metagenome</name>
    <dbReference type="NCBI Taxonomy" id="1076179"/>
    <lineage>
        <taxon>unclassified sequences</taxon>
        <taxon>metagenomes</taxon>
        <taxon>ecological metagenomes</taxon>
    </lineage>
</organism>
<feature type="domain" description="DUF7662" evidence="1">
    <location>
        <begin position="212"/>
        <end position="275"/>
    </location>
</feature>
<dbReference type="InterPro" id="IPR035901">
    <property type="entry name" value="GIY-YIG_endonuc_sf"/>
</dbReference>
<protein>
    <recommendedName>
        <fullName evidence="1">DUF7662 domain-containing protein</fullName>
    </recommendedName>
</protein>
<gene>
    <name evidence="2" type="ORF">SDC9_130107</name>
</gene>
<reference evidence="2" key="1">
    <citation type="submission" date="2019-08" db="EMBL/GenBank/DDBJ databases">
        <authorList>
            <person name="Kucharzyk K."/>
            <person name="Murdoch R.W."/>
            <person name="Higgins S."/>
            <person name="Loffler F."/>
        </authorList>
    </citation>
    <scope>NUCLEOTIDE SEQUENCE</scope>
</reference>